<evidence type="ECO:0000313" key="2">
    <source>
        <dbReference type="Proteomes" id="UP000321378"/>
    </source>
</evidence>
<dbReference type="EMBL" id="AP019840">
    <property type="protein sequence ID" value="BBM52544.1"/>
    <property type="molecule type" value="Genomic_DNA"/>
</dbReference>
<dbReference type="AlphaFoldDB" id="A0A510KLN5"/>
<name>A0A510KLN5_9FUSO</name>
<gene>
    <name evidence="1" type="ORF">JMUB3935_1523</name>
</gene>
<reference evidence="1 2" key="1">
    <citation type="submission" date="2019-07" db="EMBL/GenBank/DDBJ databases">
        <title>Complete Genome Sequence of Leptotrichia trevisanii Strain JMUB3935.</title>
        <authorList>
            <person name="Watanabe S."/>
            <person name="Cui L."/>
        </authorList>
    </citation>
    <scope>NUCLEOTIDE SEQUENCE [LARGE SCALE GENOMIC DNA]</scope>
    <source>
        <strain evidence="1 2">JMUB3935</strain>
    </source>
</reference>
<protein>
    <submittedName>
        <fullName evidence="1">Uncharacterized protein</fullName>
    </submittedName>
</protein>
<proteinExistence type="predicted"/>
<accession>A0A510KLN5</accession>
<evidence type="ECO:0000313" key="1">
    <source>
        <dbReference type="EMBL" id="BBM52544.1"/>
    </source>
</evidence>
<dbReference type="RefSeq" id="WP_071124812.1">
    <property type="nucleotide sequence ID" value="NZ_AP019840.1"/>
</dbReference>
<dbReference type="Proteomes" id="UP000321378">
    <property type="component" value="Chromosome"/>
</dbReference>
<sequence>MKIKLYCLKINDNEIKTTEYKELGKFVRRNRKDIKEILCFSWEIPENKLERALEYSVEKLYELKKKGI</sequence>
<organism evidence="1 2">
    <name type="scientific">Leptotrichia trevisanii</name>
    <dbReference type="NCBI Taxonomy" id="109328"/>
    <lineage>
        <taxon>Bacteria</taxon>
        <taxon>Fusobacteriati</taxon>
        <taxon>Fusobacteriota</taxon>
        <taxon>Fusobacteriia</taxon>
        <taxon>Fusobacteriales</taxon>
        <taxon>Leptotrichiaceae</taxon>
        <taxon>Leptotrichia</taxon>
    </lineage>
</organism>